<dbReference type="EMBL" id="JBDFRB010000001">
    <property type="protein sequence ID" value="MEN2743347.1"/>
    <property type="molecule type" value="Genomic_DNA"/>
</dbReference>
<dbReference type="Proteomes" id="UP001422074">
    <property type="component" value="Unassembled WGS sequence"/>
</dbReference>
<dbReference type="Gene3D" id="3.40.1350.10">
    <property type="match status" value="1"/>
</dbReference>
<dbReference type="InterPro" id="IPR011856">
    <property type="entry name" value="tRNA_endonuc-like_dom_sf"/>
</dbReference>
<evidence type="ECO:0008006" key="3">
    <source>
        <dbReference type="Google" id="ProtNLM"/>
    </source>
</evidence>
<proteinExistence type="predicted"/>
<accession>A0ABU9WVZ6</accession>
<protein>
    <recommendedName>
        <fullName evidence="3">Winged helix-turn-helix transcriptional regulator</fullName>
    </recommendedName>
</protein>
<name>A0ABU9WVZ6_9MICC</name>
<organism evidence="1 2">
    <name type="scientific">Sinomonas halotolerans</name>
    <dbReference type="NCBI Taxonomy" id="1644133"/>
    <lineage>
        <taxon>Bacteria</taxon>
        <taxon>Bacillati</taxon>
        <taxon>Actinomycetota</taxon>
        <taxon>Actinomycetes</taxon>
        <taxon>Micrococcales</taxon>
        <taxon>Micrococcaceae</taxon>
        <taxon>Sinomonas</taxon>
    </lineage>
</organism>
<dbReference type="RefSeq" id="WP_345882841.1">
    <property type="nucleotide sequence ID" value="NZ_JBDFRB010000001.1"/>
</dbReference>
<evidence type="ECO:0000313" key="1">
    <source>
        <dbReference type="EMBL" id="MEN2743347.1"/>
    </source>
</evidence>
<reference evidence="1 2" key="1">
    <citation type="submission" date="2024-05" db="EMBL/GenBank/DDBJ databases">
        <title>Sinomonas sp. nov., isolated from a waste landfill.</title>
        <authorList>
            <person name="Zhao Y."/>
        </authorList>
    </citation>
    <scope>NUCLEOTIDE SEQUENCE [LARGE SCALE GENOMIC DNA]</scope>
    <source>
        <strain evidence="1 2">CCTCC AB2014300</strain>
    </source>
</reference>
<keyword evidence="2" id="KW-1185">Reference proteome</keyword>
<dbReference type="Gene3D" id="1.10.10.60">
    <property type="entry name" value="Homeodomain-like"/>
    <property type="match status" value="1"/>
</dbReference>
<comment type="caution">
    <text evidence="1">The sequence shown here is derived from an EMBL/GenBank/DDBJ whole genome shotgun (WGS) entry which is preliminary data.</text>
</comment>
<gene>
    <name evidence="1" type="ORF">ABCQ75_02180</name>
</gene>
<evidence type="ECO:0000313" key="2">
    <source>
        <dbReference type="Proteomes" id="UP001422074"/>
    </source>
</evidence>
<sequence length="212" mass="24114">MHFVLASRLSLRNDPRFTERWLQAQIAEHPSVLGLGELSVVAIERRQNYGGRLDLLLTDSALKRRYAVELQLGPLDEDHLLRAVEYWHAEHRSRPQYEHVAVVVAEEYSERLVRIADALSEGIPLIAIRIEALQVAGAITLRSEAVVGLRGPGCWDYPGVHRPNDRRHRKRDNVLDTEVVQLREEGLSQREIARELGVSKTSVVRALIRSRA</sequence>